<evidence type="ECO:0000256" key="1">
    <source>
        <dbReference type="SAM" id="MobiDB-lite"/>
    </source>
</evidence>
<dbReference type="AlphaFoldDB" id="A0A150G446"/>
<organism evidence="2 3">
    <name type="scientific">Gonium pectorale</name>
    <name type="common">Green alga</name>
    <dbReference type="NCBI Taxonomy" id="33097"/>
    <lineage>
        <taxon>Eukaryota</taxon>
        <taxon>Viridiplantae</taxon>
        <taxon>Chlorophyta</taxon>
        <taxon>core chlorophytes</taxon>
        <taxon>Chlorophyceae</taxon>
        <taxon>CS clade</taxon>
        <taxon>Chlamydomonadales</taxon>
        <taxon>Volvocaceae</taxon>
        <taxon>Gonium</taxon>
    </lineage>
</organism>
<reference evidence="3" key="1">
    <citation type="journal article" date="2016" name="Nat. Commun.">
        <title>The Gonium pectorale genome demonstrates co-option of cell cycle regulation during the evolution of multicellularity.</title>
        <authorList>
            <person name="Hanschen E.R."/>
            <person name="Marriage T.N."/>
            <person name="Ferris P.J."/>
            <person name="Hamaji T."/>
            <person name="Toyoda A."/>
            <person name="Fujiyama A."/>
            <person name="Neme R."/>
            <person name="Noguchi H."/>
            <person name="Minakuchi Y."/>
            <person name="Suzuki M."/>
            <person name="Kawai-Toyooka H."/>
            <person name="Smith D.R."/>
            <person name="Sparks H."/>
            <person name="Anderson J."/>
            <person name="Bakaric R."/>
            <person name="Luria V."/>
            <person name="Karger A."/>
            <person name="Kirschner M.W."/>
            <person name="Durand P.M."/>
            <person name="Michod R.E."/>
            <person name="Nozaki H."/>
            <person name="Olson B.J."/>
        </authorList>
    </citation>
    <scope>NUCLEOTIDE SEQUENCE [LARGE SCALE GENOMIC DNA]</scope>
    <source>
        <strain evidence="3">NIES-2863</strain>
    </source>
</reference>
<dbReference type="InterPro" id="IPR029044">
    <property type="entry name" value="Nucleotide-diphossugar_trans"/>
</dbReference>
<dbReference type="EMBL" id="LSYV01000065">
    <property type="protein sequence ID" value="KXZ44627.1"/>
    <property type="molecule type" value="Genomic_DNA"/>
</dbReference>
<evidence type="ECO:0000313" key="3">
    <source>
        <dbReference type="Proteomes" id="UP000075714"/>
    </source>
</evidence>
<accession>A0A150G446</accession>
<evidence type="ECO:0000313" key="2">
    <source>
        <dbReference type="EMBL" id="KXZ44627.1"/>
    </source>
</evidence>
<feature type="compositionally biased region" description="Polar residues" evidence="1">
    <location>
        <begin position="341"/>
        <end position="353"/>
    </location>
</feature>
<comment type="caution">
    <text evidence="2">The sequence shown here is derived from an EMBL/GenBank/DDBJ whole genome shotgun (WGS) entry which is preliminary data.</text>
</comment>
<protein>
    <submittedName>
        <fullName evidence="2">Uncharacterized protein</fullName>
    </submittedName>
</protein>
<feature type="compositionally biased region" description="Low complexity" evidence="1">
    <location>
        <begin position="354"/>
        <end position="372"/>
    </location>
</feature>
<feature type="region of interest" description="Disordered" evidence="1">
    <location>
        <begin position="341"/>
        <end position="379"/>
    </location>
</feature>
<sequence length="755" mass="84496">MDMFISQDGGPGSMDKFPVDLEGRAHTYIKHEINLAPGQHHHFIKSLVFDVLGYEALILVEAASLTHPQAIEMLHGLLTLSVNTTTVGLVSINDLDNSLFIDEAAFNAGSLRVSIETGHLWAYGMHVSRYNAIKPRLQKYYDVIKGKDYRTLDAPPLRDAVQGLLRAEGMPDNIPLSQDSFLVHSLLKAGYTQRLTTLLRLLRPLGWHGAFQQGEHTLHKLFGRHMYEGEVTRPAFVVEPGSQEEQTLKEVCTQRLHRLYNHFLGREADEGALNSYLSAFVVSRLNGVELVHNLLSSEEHKAYMRARMVEGFPEEQDKAQGQRVQGPQAVIGGLHLASLQVTSPKDSSPQEGASRQSSPQQDSQQQQEQQQQELRPTVISWKGGGVQKRSSVAVVYMCFERADLVRQAFPAVLLSTGVEEVDIIISQDGGPNSMAKFPVDLEGKPHTYIRHGVNLAPGQHHYVIKSLVFDVLGYEVLILVEEDSLIHRQAIQMIRELLVLSMTDATVGIVSINDLDNSMFIDEAAFNAGGLRVHIETGHLWGYGMHVSRYNAIKPRLQKYYDVIKGKDYRTLDAPPLRDAVQGLLRAEGMPDNIPLSQDSFLVHSLHRTGYIHRITTVLRLLRPLGWHGLHFQQSEHAFYKLFGRYVYEGEITRPAFVVEPGSQEEQTLKEVCTQRLHRLYKHFLGREADEGALKSYLSAFIANRLNGVELMHVVLGSDEHSEYVRVSMASGFPDGRKMQEQGVQVALAAPAAQG</sequence>
<dbReference type="SUPFAM" id="SSF53448">
    <property type="entry name" value="Nucleotide-diphospho-sugar transferases"/>
    <property type="match status" value="1"/>
</dbReference>
<name>A0A150G446_GONPE</name>
<dbReference type="Proteomes" id="UP000075714">
    <property type="component" value="Unassembled WGS sequence"/>
</dbReference>
<gene>
    <name evidence="2" type="ORF">GPECTOR_64g121</name>
</gene>
<proteinExistence type="predicted"/>
<dbReference type="Gene3D" id="3.90.550.10">
    <property type="entry name" value="Spore Coat Polysaccharide Biosynthesis Protein SpsA, Chain A"/>
    <property type="match status" value="1"/>
</dbReference>
<keyword evidence="3" id="KW-1185">Reference proteome</keyword>